<dbReference type="RefSeq" id="WP_183197967.1">
    <property type="nucleotide sequence ID" value="NZ_JACIDA010000003.1"/>
</dbReference>
<dbReference type="Proteomes" id="UP000532936">
    <property type="component" value="Unassembled WGS sequence"/>
</dbReference>
<comment type="caution">
    <text evidence="2">The sequence shown here is derived from an EMBL/GenBank/DDBJ whole genome shotgun (WGS) entry which is preliminary data.</text>
</comment>
<evidence type="ECO:0000259" key="1">
    <source>
        <dbReference type="PROSITE" id="PS50943"/>
    </source>
</evidence>
<dbReference type="InterPro" id="IPR001387">
    <property type="entry name" value="Cro/C1-type_HTH"/>
</dbReference>
<feature type="domain" description="HTH cro/C1-type" evidence="1">
    <location>
        <begin position="15"/>
        <end position="69"/>
    </location>
</feature>
<dbReference type="GO" id="GO:0003677">
    <property type="term" value="F:DNA binding"/>
    <property type="evidence" value="ECO:0007669"/>
    <property type="project" value="InterPro"/>
</dbReference>
<dbReference type="Gene3D" id="1.10.260.40">
    <property type="entry name" value="lambda repressor-like DNA-binding domains"/>
    <property type="match status" value="1"/>
</dbReference>
<accession>A0A7W6A7P5</accession>
<evidence type="ECO:0000313" key="3">
    <source>
        <dbReference type="Proteomes" id="UP000532936"/>
    </source>
</evidence>
<proteinExistence type="predicted"/>
<protein>
    <submittedName>
        <fullName evidence="2">HTH-type transcriptional regulator/antitoxin HipB</fullName>
    </submittedName>
</protein>
<dbReference type="PROSITE" id="PS50943">
    <property type="entry name" value="HTH_CROC1"/>
    <property type="match status" value="1"/>
</dbReference>
<dbReference type="SUPFAM" id="SSF47413">
    <property type="entry name" value="lambda repressor-like DNA-binding domains"/>
    <property type="match status" value="1"/>
</dbReference>
<gene>
    <name evidence="2" type="ORF">GGR11_002837</name>
</gene>
<dbReference type="SMART" id="SM00530">
    <property type="entry name" value="HTH_XRE"/>
    <property type="match status" value="1"/>
</dbReference>
<dbReference type="AlphaFoldDB" id="A0A7W6A7P5"/>
<reference evidence="2 3" key="1">
    <citation type="submission" date="2020-08" db="EMBL/GenBank/DDBJ databases">
        <title>Genomic Encyclopedia of Type Strains, Phase IV (KMG-IV): sequencing the most valuable type-strain genomes for metagenomic binning, comparative biology and taxonomic classification.</title>
        <authorList>
            <person name="Goeker M."/>
        </authorList>
    </citation>
    <scope>NUCLEOTIDE SEQUENCE [LARGE SCALE GENOMIC DNA]</scope>
    <source>
        <strain evidence="2 3">DSM 14878</strain>
    </source>
</reference>
<dbReference type="Pfam" id="PF01381">
    <property type="entry name" value="HTH_3"/>
    <property type="match status" value="1"/>
</dbReference>
<dbReference type="CDD" id="cd00093">
    <property type="entry name" value="HTH_XRE"/>
    <property type="match status" value="1"/>
</dbReference>
<dbReference type="EMBL" id="JACIDA010000003">
    <property type="protein sequence ID" value="MBB3873275.1"/>
    <property type="molecule type" value="Genomic_DNA"/>
</dbReference>
<dbReference type="InterPro" id="IPR010982">
    <property type="entry name" value="Lambda_DNA-bd_dom_sf"/>
</dbReference>
<sequence>MDQIARSPGQVGAALQAARKAKGINQTTLAHLSGLRQEMVSKVETGQTGVKLATLFDLLAALDLELVIRPRSKSSAADMDDIF</sequence>
<name>A0A7W6A7P5_9CAUL</name>
<evidence type="ECO:0000313" key="2">
    <source>
        <dbReference type="EMBL" id="MBB3873275.1"/>
    </source>
</evidence>
<organism evidence="2 3">
    <name type="scientific">Brevundimonas mediterranea</name>
    <dbReference type="NCBI Taxonomy" id="74329"/>
    <lineage>
        <taxon>Bacteria</taxon>
        <taxon>Pseudomonadati</taxon>
        <taxon>Pseudomonadota</taxon>
        <taxon>Alphaproteobacteria</taxon>
        <taxon>Caulobacterales</taxon>
        <taxon>Caulobacteraceae</taxon>
        <taxon>Brevundimonas</taxon>
    </lineage>
</organism>